<organism evidence="1 2">
    <name type="scientific">Catellatospora coxensis</name>
    <dbReference type="NCBI Taxonomy" id="310354"/>
    <lineage>
        <taxon>Bacteria</taxon>
        <taxon>Bacillati</taxon>
        <taxon>Actinomycetota</taxon>
        <taxon>Actinomycetes</taxon>
        <taxon>Micromonosporales</taxon>
        <taxon>Micromonosporaceae</taxon>
        <taxon>Catellatospora</taxon>
    </lineage>
</organism>
<name>A0A8J3KV41_9ACTN</name>
<proteinExistence type="predicted"/>
<protein>
    <submittedName>
        <fullName evidence="1">Uncharacterized protein</fullName>
    </submittedName>
</protein>
<dbReference type="Proteomes" id="UP000630887">
    <property type="component" value="Unassembled WGS sequence"/>
</dbReference>
<dbReference type="AlphaFoldDB" id="A0A8J3KV41"/>
<keyword evidence="2" id="KW-1185">Reference proteome</keyword>
<reference evidence="1 2" key="1">
    <citation type="submission" date="2021-01" db="EMBL/GenBank/DDBJ databases">
        <title>Whole genome shotgun sequence of Catellatospora coxensis NBRC 107359.</title>
        <authorList>
            <person name="Komaki H."/>
            <person name="Tamura T."/>
        </authorList>
    </citation>
    <scope>NUCLEOTIDE SEQUENCE [LARGE SCALE GENOMIC DNA]</scope>
    <source>
        <strain evidence="1 2">NBRC 107359</strain>
    </source>
</reference>
<evidence type="ECO:0000313" key="2">
    <source>
        <dbReference type="Proteomes" id="UP000630887"/>
    </source>
</evidence>
<evidence type="ECO:0000313" key="1">
    <source>
        <dbReference type="EMBL" id="GIG07670.1"/>
    </source>
</evidence>
<dbReference type="EMBL" id="BONI01000037">
    <property type="protein sequence ID" value="GIG07670.1"/>
    <property type="molecule type" value="Genomic_DNA"/>
</dbReference>
<dbReference type="RefSeq" id="WP_203694008.1">
    <property type="nucleotide sequence ID" value="NZ_BAAALC010000020.1"/>
</dbReference>
<accession>A0A8J3KV41</accession>
<comment type="caution">
    <text evidence="1">The sequence shown here is derived from an EMBL/GenBank/DDBJ whole genome shotgun (WGS) entry which is preliminary data.</text>
</comment>
<sequence length="214" mass="23140">MGGRSYMLATRMPMSRDGFDTWLSTPLPDLGVLANPDQMWRGWAADDVTPDWELTAIADSPAAVATYRANRTRTPLELLTARAAAGFTLARHHRDALEIYLYDYHADHYGAQTDLLMLAGAGRFADGGAEVPVLYWGGDVYPGLPSDDGSVLSVLLVGRTAARFTAAYPFAALVEGLRPVEEAFLGAVVDRDGDDPGWDATDVLDPAVAARVRR</sequence>
<gene>
    <name evidence="1" type="ORF">Cco03nite_43700</name>
</gene>